<protein>
    <submittedName>
        <fullName evidence="1">Uncharacterized protein</fullName>
    </submittedName>
</protein>
<reference evidence="1" key="2">
    <citation type="journal article" date="2015" name="Data Brief">
        <title>Shoot transcriptome of the giant reed, Arundo donax.</title>
        <authorList>
            <person name="Barrero R.A."/>
            <person name="Guerrero F.D."/>
            <person name="Moolhuijzen P."/>
            <person name="Goolsby J.A."/>
            <person name="Tidwell J."/>
            <person name="Bellgard S.E."/>
            <person name="Bellgard M.I."/>
        </authorList>
    </citation>
    <scope>NUCLEOTIDE SEQUENCE</scope>
    <source>
        <tissue evidence="1">Shoot tissue taken approximately 20 cm above the soil surface</tissue>
    </source>
</reference>
<reference evidence="1" key="1">
    <citation type="submission" date="2014-09" db="EMBL/GenBank/DDBJ databases">
        <authorList>
            <person name="Magalhaes I.L.F."/>
            <person name="Oliveira U."/>
            <person name="Santos F.R."/>
            <person name="Vidigal T.H.D.A."/>
            <person name="Brescovit A.D."/>
            <person name="Santos A.J."/>
        </authorList>
    </citation>
    <scope>NUCLEOTIDE SEQUENCE</scope>
    <source>
        <tissue evidence="1">Shoot tissue taken approximately 20 cm above the soil surface</tissue>
    </source>
</reference>
<proteinExistence type="predicted"/>
<dbReference type="AlphaFoldDB" id="A0A0A9EMB1"/>
<accession>A0A0A9EMB1</accession>
<evidence type="ECO:0000313" key="1">
    <source>
        <dbReference type="EMBL" id="JAE01900.1"/>
    </source>
</evidence>
<organism evidence="1">
    <name type="scientific">Arundo donax</name>
    <name type="common">Giant reed</name>
    <name type="synonym">Donax arundinaceus</name>
    <dbReference type="NCBI Taxonomy" id="35708"/>
    <lineage>
        <taxon>Eukaryota</taxon>
        <taxon>Viridiplantae</taxon>
        <taxon>Streptophyta</taxon>
        <taxon>Embryophyta</taxon>
        <taxon>Tracheophyta</taxon>
        <taxon>Spermatophyta</taxon>
        <taxon>Magnoliopsida</taxon>
        <taxon>Liliopsida</taxon>
        <taxon>Poales</taxon>
        <taxon>Poaceae</taxon>
        <taxon>PACMAD clade</taxon>
        <taxon>Arundinoideae</taxon>
        <taxon>Arundineae</taxon>
        <taxon>Arundo</taxon>
    </lineage>
</organism>
<name>A0A0A9EMB1_ARUDO</name>
<dbReference type="EMBL" id="GBRH01195996">
    <property type="protein sequence ID" value="JAE01900.1"/>
    <property type="molecule type" value="Transcribed_RNA"/>
</dbReference>
<sequence length="45" mass="4940">MLVHAHLQISTFLAYTTAWGSKQGPSLALLELSDIPVSLFRNPSQ</sequence>